<gene>
    <name evidence="2" type="ORF">WBAF_0166</name>
</gene>
<protein>
    <submittedName>
        <fullName evidence="2">Uncharacterized protein</fullName>
    </submittedName>
</protein>
<evidence type="ECO:0000256" key="1">
    <source>
        <dbReference type="SAM" id="MobiDB-lite"/>
    </source>
</evidence>
<accession>A0A3B0J071</accession>
<feature type="region of interest" description="Disordered" evidence="1">
    <location>
        <begin position="1"/>
        <end position="20"/>
    </location>
</feature>
<proteinExistence type="predicted"/>
<name>A0A3B0J071_9RICK</name>
<evidence type="ECO:0000313" key="2">
    <source>
        <dbReference type="EMBL" id="SPP33745.1"/>
    </source>
</evidence>
<organism evidence="2">
    <name type="scientific">Wolbachia endosymbiont of Aleurodicus floccissimus</name>
    <dbReference type="NCBI Taxonomy" id="2152762"/>
    <lineage>
        <taxon>Bacteria</taxon>
        <taxon>Pseudomonadati</taxon>
        <taxon>Pseudomonadota</taxon>
        <taxon>Alphaproteobacteria</taxon>
        <taxon>Rickettsiales</taxon>
        <taxon>Anaplasmataceae</taxon>
        <taxon>Wolbachieae</taxon>
        <taxon>Wolbachia</taxon>
    </lineage>
</organism>
<dbReference type="EMBL" id="OUNF01000024">
    <property type="protein sequence ID" value="SPP33745.1"/>
    <property type="molecule type" value="Genomic_DNA"/>
</dbReference>
<reference evidence="2" key="1">
    <citation type="submission" date="2018-04" db="EMBL/GenBank/DDBJ databases">
        <authorList>
            <person name="Go L.Y."/>
            <person name="Mitchell J.A."/>
        </authorList>
    </citation>
    <scope>NUCLEOTIDE SEQUENCE</scope>
    <source>
        <strain evidence="2">WBAF</strain>
    </source>
</reference>
<dbReference type="AlphaFoldDB" id="A0A3B0J071"/>
<sequence>MSPGIKGYTPHGMKGLGKEDIVPREEIPSDHLPLKVMIDVTVEQHKQKQLECNISK</sequence>